<feature type="compositionally biased region" description="Basic and acidic residues" evidence="11">
    <location>
        <begin position="586"/>
        <end position="597"/>
    </location>
</feature>
<comment type="subcellular location">
    <subcellularLocation>
        <location evidence="1">Cell junction</location>
        <location evidence="1">Tight junction</location>
    </subcellularLocation>
    <subcellularLocation>
        <location evidence="10">Endomembrane system</location>
        <topology evidence="10">Single-pass type I membrane protein</topology>
    </subcellularLocation>
</comment>
<evidence type="ECO:0000256" key="3">
    <source>
        <dbReference type="ARBA" id="ARBA00022427"/>
    </source>
</evidence>
<dbReference type="Pfam" id="PF05624">
    <property type="entry name" value="LSR"/>
    <property type="match status" value="1"/>
</dbReference>
<comment type="caution">
    <text evidence="14">The sequence shown here is derived from an EMBL/GenBank/DDBJ whole genome shotgun (WGS) entry which is preliminary data.</text>
</comment>
<evidence type="ECO:0000313" key="15">
    <source>
        <dbReference type="Proteomes" id="UP001044222"/>
    </source>
</evidence>
<evidence type="ECO:0000256" key="10">
    <source>
        <dbReference type="ARBA" id="ARBA00046288"/>
    </source>
</evidence>
<feature type="compositionally biased region" description="Basic and acidic residues" evidence="11">
    <location>
        <begin position="432"/>
        <end position="441"/>
    </location>
</feature>
<evidence type="ECO:0000256" key="6">
    <source>
        <dbReference type="ARBA" id="ARBA00022989"/>
    </source>
</evidence>
<keyword evidence="7" id="KW-0472">Membrane</keyword>
<evidence type="ECO:0000256" key="9">
    <source>
        <dbReference type="ARBA" id="ARBA00023319"/>
    </source>
</evidence>
<evidence type="ECO:0000256" key="11">
    <source>
        <dbReference type="SAM" id="MobiDB-lite"/>
    </source>
</evidence>
<evidence type="ECO:0000256" key="5">
    <source>
        <dbReference type="ARBA" id="ARBA00022949"/>
    </source>
</evidence>
<feature type="compositionally biased region" description="Low complexity" evidence="11">
    <location>
        <begin position="442"/>
        <end position="476"/>
    </location>
</feature>
<keyword evidence="3" id="KW-0796">Tight junction</keyword>
<dbReference type="InterPro" id="IPR036179">
    <property type="entry name" value="Ig-like_dom_sf"/>
</dbReference>
<feature type="compositionally biased region" description="Low complexity" evidence="11">
    <location>
        <begin position="325"/>
        <end position="334"/>
    </location>
</feature>
<dbReference type="GO" id="GO:0005923">
    <property type="term" value="C:bicellular tight junction"/>
    <property type="evidence" value="ECO:0007669"/>
    <property type="project" value="UniProtKB-SubCell"/>
</dbReference>
<dbReference type="Gene3D" id="2.60.40.10">
    <property type="entry name" value="Immunoglobulins"/>
    <property type="match status" value="1"/>
</dbReference>
<name>A0A9D3RK74_ANGAN</name>
<keyword evidence="8" id="KW-1015">Disulfide bond</keyword>
<feature type="compositionally biased region" description="Basic and acidic residues" evidence="11">
    <location>
        <begin position="477"/>
        <end position="488"/>
    </location>
</feature>
<dbReference type="PROSITE" id="PS50835">
    <property type="entry name" value="IG_LIKE"/>
    <property type="match status" value="1"/>
</dbReference>
<sequence length="610" mass="67715">MVLLLIQWILLVLVTVYRCDGVQVSVREDRKFAMLFQEVTLQCQYSSPSTQVPVVQWWYKSYCQDRTKDSFTLTEHLGIKGSELGASSHLDCSDSARTVRPVASGQGSSLTLAEHYKGRDIAIINKADLRIGQLLWGDSGVYYCKVIISDDVEGKSEAKVELLVLGKTGALDDLLPEFDVEIMPEWVFVSVVILGSLSFILLVGICWCQCCPYSCCCYVPCCCCPDTCCCPRHLYEAGKAAKASQYYPTGMYPPYYIPGVTTMVPVAPSTILEPKVSATPPMENSVPGVHSGYRLPANKDQDSMKIVYHVEKELAQFDPAHRSCHQSSSMSELSSLHEGDSDFRQSYRQVQRKALPAISDHDGQLDDFRAASSSQARRSTRPLHRGNREDDPQSRWNPRSEHLQRKVFRASSHTGSLDELEEFAHTYNQRGRRGDFRDPRAGLRPGAAGARAQPPLPGRPASLRRQGGSRGLAGAAARRDTGDSERRPSGRGRRTTTPSSAACWSARRAGGRAGGEDSFHSDTPSKASSKKSSSECYPSRSPSNRPEEEDPLPPYCEIVAERHRSAEPVPRPFSYTRPNPGASHTMQEHREEREKPRKVNTLLSRDSLIV</sequence>
<keyword evidence="5" id="KW-0965">Cell junction</keyword>
<dbReference type="AlphaFoldDB" id="A0A9D3RK74"/>
<keyword evidence="6" id="KW-1133">Transmembrane helix</keyword>
<feature type="compositionally biased region" description="Basic and acidic residues" evidence="11">
    <location>
        <begin position="335"/>
        <end position="345"/>
    </location>
</feature>
<dbReference type="InterPro" id="IPR008664">
    <property type="entry name" value="LISCH7"/>
</dbReference>
<dbReference type="Proteomes" id="UP001044222">
    <property type="component" value="Chromosome 16"/>
</dbReference>
<dbReference type="PANTHER" id="PTHR15923">
    <property type="entry name" value="TRANSMEMBRANE AND IMMUNOGLOBULIN DOMAIN-CONTAINING PROTEIN"/>
    <property type="match status" value="1"/>
</dbReference>
<accession>A0A9D3RK74</accession>
<feature type="domain" description="Ig-like" evidence="13">
    <location>
        <begin position="37"/>
        <end position="161"/>
    </location>
</feature>
<dbReference type="SMART" id="SM00409">
    <property type="entry name" value="IG"/>
    <property type="match status" value="1"/>
</dbReference>
<evidence type="ECO:0000256" key="12">
    <source>
        <dbReference type="SAM" id="SignalP"/>
    </source>
</evidence>
<evidence type="ECO:0000256" key="1">
    <source>
        <dbReference type="ARBA" id="ARBA00004435"/>
    </source>
</evidence>
<feature type="signal peptide" evidence="12">
    <location>
        <begin position="1"/>
        <end position="21"/>
    </location>
</feature>
<keyword evidence="4" id="KW-0812">Transmembrane</keyword>
<dbReference type="EMBL" id="JAFIRN010000016">
    <property type="protein sequence ID" value="KAG5833383.1"/>
    <property type="molecule type" value="Genomic_DNA"/>
</dbReference>
<organism evidence="14 15">
    <name type="scientific">Anguilla anguilla</name>
    <name type="common">European freshwater eel</name>
    <name type="synonym">Muraena anguilla</name>
    <dbReference type="NCBI Taxonomy" id="7936"/>
    <lineage>
        <taxon>Eukaryota</taxon>
        <taxon>Metazoa</taxon>
        <taxon>Chordata</taxon>
        <taxon>Craniata</taxon>
        <taxon>Vertebrata</taxon>
        <taxon>Euteleostomi</taxon>
        <taxon>Actinopterygii</taxon>
        <taxon>Neopterygii</taxon>
        <taxon>Teleostei</taxon>
        <taxon>Anguilliformes</taxon>
        <taxon>Anguillidae</taxon>
        <taxon>Anguilla</taxon>
    </lineage>
</organism>
<evidence type="ECO:0000259" key="13">
    <source>
        <dbReference type="PROSITE" id="PS50835"/>
    </source>
</evidence>
<keyword evidence="9" id="KW-0393">Immunoglobulin domain</keyword>
<feature type="chain" id="PRO_5038932307" description="Ig-like domain-containing protein" evidence="12">
    <location>
        <begin position="22"/>
        <end position="610"/>
    </location>
</feature>
<feature type="region of interest" description="Disordered" evidence="11">
    <location>
        <begin position="370"/>
        <end position="414"/>
    </location>
</feature>
<evidence type="ECO:0000256" key="8">
    <source>
        <dbReference type="ARBA" id="ARBA00023157"/>
    </source>
</evidence>
<dbReference type="PANTHER" id="PTHR15923:SF0">
    <property type="entry name" value="IMMUNOGLOBULIN-LIKE DOMAIN-CONTAINING RECEPTOR 2"/>
    <property type="match status" value="1"/>
</dbReference>
<feature type="compositionally biased region" description="Basic and acidic residues" evidence="11">
    <location>
        <begin position="386"/>
        <end position="404"/>
    </location>
</feature>
<dbReference type="SUPFAM" id="SSF48726">
    <property type="entry name" value="Immunoglobulin"/>
    <property type="match status" value="1"/>
</dbReference>
<dbReference type="InterPro" id="IPR003599">
    <property type="entry name" value="Ig_sub"/>
</dbReference>
<evidence type="ECO:0000256" key="2">
    <source>
        <dbReference type="ARBA" id="ARBA00009491"/>
    </source>
</evidence>
<dbReference type="InterPro" id="IPR013783">
    <property type="entry name" value="Ig-like_fold"/>
</dbReference>
<dbReference type="GO" id="GO:0031016">
    <property type="term" value="P:pancreas development"/>
    <property type="evidence" value="ECO:0007669"/>
    <property type="project" value="TreeGrafter"/>
</dbReference>
<keyword evidence="12" id="KW-0732">Signal</keyword>
<dbReference type="GO" id="GO:0012505">
    <property type="term" value="C:endomembrane system"/>
    <property type="evidence" value="ECO:0007669"/>
    <property type="project" value="UniProtKB-SubCell"/>
</dbReference>
<reference evidence="14" key="1">
    <citation type="submission" date="2021-01" db="EMBL/GenBank/DDBJ databases">
        <title>A chromosome-scale assembly of European eel, Anguilla anguilla.</title>
        <authorList>
            <person name="Henkel C."/>
            <person name="Jong-Raadsen S.A."/>
            <person name="Dufour S."/>
            <person name="Weltzien F.-A."/>
            <person name="Palstra A.P."/>
            <person name="Pelster B."/>
            <person name="Spaink H.P."/>
            <person name="Van Den Thillart G.E."/>
            <person name="Jansen H."/>
            <person name="Zahm M."/>
            <person name="Klopp C."/>
            <person name="Cedric C."/>
            <person name="Louis A."/>
            <person name="Berthelot C."/>
            <person name="Parey E."/>
            <person name="Roest Crollius H."/>
            <person name="Montfort J."/>
            <person name="Robinson-Rechavi M."/>
            <person name="Bucao C."/>
            <person name="Bouchez O."/>
            <person name="Gislard M."/>
            <person name="Lluch J."/>
            <person name="Milhes M."/>
            <person name="Lampietro C."/>
            <person name="Lopez Roques C."/>
            <person name="Donnadieu C."/>
            <person name="Braasch I."/>
            <person name="Desvignes T."/>
            <person name="Postlethwait J."/>
            <person name="Bobe J."/>
            <person name="Guiguen Y."/>
            <person name="Dirks R."/>
        </authorList>
    </citation>
    <scope>NUCLEOTIDE SEQUENCE</scope>
    <source>
        <strain evidence="14">Tag_6206</strain>
        <tissue evidence="14">Liver</tissue>
    </source>
</reference>
<dbReference type="GO" id="GO:0016020">
    <property type="term" value="C:membrane"/>
    <property type="evidence" value="ECO:0007669"/>
    <property type="project" value="TreeGrafter"/>
</dbReference>
<keyword evidence="15" id="KW-1185">Reference proteome</keyword>
<comment type="similarity">
    <text evidence="2">Belongs to the immunoglobulin superfamily. LISCH7 family.</text>
</comment>
<feature type="compositionally biased region" description="Low complexity" evidence="11">
    <location>
        <begin position="521"/>
        <end position="543"/>
    </location>
</feature>
<dbReference type="InterPro" id="IPR007110">
    <property type="entry name" value="Ig-like_dom"/>
</dbReference>
<protein>
    <recommendedName>
        <fullName evidence="13">Ig-like domain-containing protein</fullName>
    </recommendedName>
</protein>
<feature type="region of interest" description="Disordered" evidence="11">
    <location>
        <begin position="319"/>
        <end position="350"/>
    </location>
</feature>
<evidence type="ECO:0000256" key="4">
    <source>
        <dbReference type="ARBA" id="ARBA00022692"/>
    </source>
</evidence>
<gene>
    <name evidence="14" type="ORF">ANANG_G00275350</name>
</gene>
<feature type="region of interest" description="Disordered" evidence="11">
    <location>
        <begin position="428"/>
        <end position="610"/>
    </location>
</feature>
<dbReference type="InterPro" id="IPR051874">
    <property type="entry name" value="Ig-like_domain-LISCH7"/>
</dbReference>
<proteinExistence type="inferred from homology"/>
<evidence type="ECO:0000313" key="14">
    <source>
        <dbReference type="EMBL" id="KAG5833383.1"/>
    </source>
</evidence>
<evidence type="ECO:0000256" key="7">
    <source>
        <dbReference type="ARBA" id="ARBA00023136"/>
    </source>
</evidence>